<dbReference type="EMBL" id="ML976618">
    <property type="protein sequence ID" value="KAF1842062.1"/>
    <property type="molecule type" value="Genomic_DNA"/>
</dbReference>
<comment type="subcellular location">
    <subcellularLocation>
        <location evidence="1">Nucleus</location>
    </subcellularLocation>
</comment>
<dbReference type="GO" id="GO:0008270">
    <property type="term" value="F:zinc ion binding"/>
    <property type="evidence" value="ECO:0007669"/>
    <property type="project" value="UniProtKB-KW"/>
</dbReference>
<evidence type="ECO:0000256" key="5">
    <source>
        <dbReference type="ARBA" id="ARBA00023015"/>
    </source>
</evidence>
<keyword evidence="2" id="KW-0479">Metal-binding</keyword>
<keyword evidence="6" id="KW-0804">Transcription</keyword>
<keyword evidence="12" id="KW-1185">Reference proteome</keyword>
<feature type="compositionally biased region" description="Polar residues" evidence="9">
    <location>
        <begin position="137"/>
        <end position="150"/>
    </location>
</feature>
<dbReference type="RefSeq" id="XP_040784625.1">
    <property type="nucleotide sequence ID" value="XM_040936189.1"/>
</dbReference>
<gene>
    <name evidence="11" type="ORF">K460DRAFT_398151</name>
</gene>
<dbReference type="InterPro" id="IPR013087">
    <property type="entry name" value="Znf_C2H2_type"/>
</dbReference>
<dbReference type="SUPFAM" id="SSF57667">
    <property type="entry name" value="beta-beta-alpha zinc fingers"/>
    <property type="match status" value="1"/>
</dbReference>
<comment type="caution">
    <text evidence="11">The sequence shown here is derived from an EMBL/GenBank/DDBJ whole genome shotgun (WGS) entry which is preliminary data.</text>
</comment>
<feature type="domain" description="C2H2-type" evidence="10">
    <location>
        <begin position="235"/>
        <end position="263"/>
    </location>
</feature>
<dbReference type="SMART" id="SM00355">
    <property type="entry name" value="ZnF_C2H2"/>
    <property type="match status" value="3"/>
</dbReference>
<dbReference type="GO" id="GO:0005634">
    <property type="term" value="C:nucleus"/>
    <property type="evidence" value="ECO:0007669"/>
    <property type="project" value="UniProtKB-SubCell"/>
</dbReference>
<dbReference type="PROSITE" id="PS50157">
    <property type="entry name" value="ZINC_FINGER_C2H2_2"/>
    <property type="match status" value="2"/>
</dbReference>
<dbReference type="AlphaFoldDB" id="A0A9P4L578"/>
<dbReference type="Gene3D" id="3.30.160.60">
    <property type="entry name" value="Classic Zinc Finger"/>
    <property type="match status" value="1"/>
</dbReference>
<keyword evidence="5" id="KW-0805">Transcription regulation</keyword>
<dbReference type="PANTHER" id="PTHR46179">
    <property type="entry name" value="ZINC FINGER PROTEIN"/>
    <property type="match status" value="1"/>
</dbReference>
<dbReference type="InterPro" id="IPR036236">
    <property type="entry name" value="Znf_C2H2_sf"/>
</dbReference>
<keyword evidence="3 8" id="KW-0863">Zinc-finger</keyword>
<dbReference type="GeneID" id="63853440"/>
<sequence>MYHFSLVRLASLESLACMLRHGCCVALYDWPTERTASRPFVVLQTGSCNPRHPIPLRHSSHTTNDEVPISSFFSPFVFEHELNPVIHQPYLSPSPPDGASRARVSVLHTSTIAAAATPESTPSTPVSVSNASILSDSLDTPASESSTDLPLTTAGDDSRTSTQQSIVAATGFFKCVVCEDAFSHQYELNKHKFRKHERRFQCSISGCGQSAFSLKADLKRHIRTVHSSKEYPLAINCYFQGCPKEFSRKDNMMRHVRRENMTG</sequence>
<feature type="region of interest" description="Disordered" evidence="9">
    <location>
        <begin position="137"/>
        <end position="159"/>
    </location>
</feature>
<evidence type="ECO:0000256" key="2">
    <source>
        <dbReference type="ARBA" id="ARBA00022723"/>
    </source>
</evidence>
<name>A0A9P4L578_9PLEO</name>
<organism evidence="11 12">
    <name type="scientific">Cucurbitaria berberidis CBS 394.84</name>
    <dbReference type="NCBI Taxonomy" id="1168544"/>
    <lineage>
        <taxon>Eukaryota</taxon>
        <taxon>Fungi</taxon>
        <taxon>Dikarya</taxon>
        <taxon>Ascomycota</taxon>
        <taxon>Pezizomycotina</taxon>
        <taxon>Dothideomycetes</taxon>
        <taxon>Pleosporomycetidae</taxon>
        <taxon>Pleosporales</taxon>
        <taxon>Pleosporineae</taxon>
        <taxon>Cucurbitariaceae</taxon>
        <taxon>Cucurbitaria</taxon>
    </lineage>
</organism>
<protein>
    <recommendedName>
        <fullName evidence="10">C2H2-type domain-containing protein</fullName>
    </recommendedName>
</protein>
<evidence type="ECO:0000256" key="4">
    <source>
        <dbReference type="ARBA" id="ARBA00022833"/>
    </source>
</evidence>
<evidence type="ECO:0000313" key="12">
    <source>
        <dbReference type="Proteomes" id="UP000800039"/>
    </source>
</evidence>
<dbReference type="PANTHER" id="PTHR46179:SF13">
    <property type="entry name" value="C2H2-TYPE DOMAIN-CONTAINING PROTEIN"/>
    <property type="match status" value="1"/>
</dbReference>
<accession>A0A9P4L578</accession>
<evidence type="ECO:0000313" key="11">
    <source>
        <dbReference type="EMBL" id="KAF1842062.1"/>
    </source>
</evidence>
<evidence type="ECO:0000256" key="8">
    <source>
        <dbReference type="PROSITE-ProRule" id="PRU00042"/>
    </source>
</evidence>
<evidence type="ECO:0000256" key="1">
    <source>
        <dbReference type="ARBA" id="ARBA00004123"/>
    </source>
</evidence>
<evidence type="ECO:0000256" key="9">
    <source>
        <dbReference type="SAM" id="MobiDB-lite"/>
    </source>
</evidence>
<proteinExistence type="predicted"/>
<evidence type="ECO:0000256" key="3">
    <source>
        <dbReference type="ARBA" id="ARBA00022771"/>
    </source>
</evidence>
<dbReference type="PROSITE" id="PS00028">
    <property type="entry name" value="ZINC_FINGER_C2H2_1"/>
    <property type="match status" value="1"/>
</dbReference>
<dbReference type="Proteomes" id="UP000800039">
    <property type="component" value="Unassembled WGS sequence"/>
</dbReference>
<dbReference type="OrthoDB" id="3798762at2759"/>
<dbReference type="Pfam" id="PF00096">
    <property type="entry name" value="zf-C2H2"/>
    <property type="match status" value="1"/>
</dbReference>
<dbReference type="InterPro" id="IPR051061">
    <property type="entry name" value="Zinc_finger_trans_reg"/>
</dbReference>
<feature type="domain" description="C2H2-type" evidence="10">
    <location>
        <begin position="173"/>
        <end position="201"/>
    </location>
</feature>
<keyword evidence="4" id="KW-0862">Zinc</keyword>
<dbReference type="GO" id="GO:0006357">
    <property type="term" value="P:regulation of transcription by RNA polymerase II"/>
    <property type="evidence" value="ECO:0007669"/>
    <property type="project" value="TreeGrafter"/>
</dbReference>
<reference evidence="11" key="1">
    <citation type="submission" date="2020-01" db="EMBL/GenBank/DDBJ databases">
        <authorList>
            <consortium name="DOE Joint Genome Institute"/>
            <person name="Haridas S."/>
            <person name="Albert R."/>
            <person name="Binder M."/>
            <person name="Bloem J."/>
            <person name="Labutti K."/>
            <person name="Salamov A."/>
            <person name="Andreopoulos B."/>
            <person name="Baker S.E."/>
            <person name="Barry K."/>
            <person name="Bills G."/>
            <person name="Bluhm B.H."/>
            <person name="Cannon C."/>
            <person name="Castanera R."/>
            <person name="Culley D.E."/>
            <person name="Daum C."/>
            <person name="Ezra D."/>
            <person name="Gonzalez J.B."/>
            <person name="Henrissat B."/>
            <person name="Kuo A."/>
            <person name="Liang C."/>
            <person name="Lipzen A."/>
            <person name="Lutzoni F."/>
            <person name="Magnuson J."/>
            <person name="Mondo S."/>
            <person name="Nolan M."/>
            <person name="Ohm R."/>
            <person name="Pangilinan J."/>
            <person name="Park H.-J."/>
            <person name="Ramirez L."/>
            <person name="Alfaro M."/>
            <person name="Sun H."/>
            <person name="Tritt A."/>
            <person name="Yoshinaga Y."/>
            <person name="Zwiers L.-H."/>
            <person name="Turgeon B.G."/>
            <person name="Goodwin S.B."/>
            <person name="Spatafora J.W."/>
            <person name="Crous P.W."/>
            <person name="Grigoriev I.V."/>
        </authorList>
    </citation>
    <scope>NUCLEOTIDE SEQUENCE</scope>
    <source>
        <strain evidence="11">CBS 394.84</strain>
    </source>
</reference>
<evidence type="ECO:0000259" key="10">
    <source>
        <dbReference type="PROSITE" id="PS50157"/>
    </source>
</evidence>
<evidence type="ECO:0000256" key="7">
    <source>
        <dbReference type="ARBA" id="ARBA00023242"/>
    </source>
</evidence>
<keyword evidence="7" id="KW-0539">Nucleus</keyword>
<evidence type="ECO:0000256" key="6">
    <source>
        <dbReference type="ARBA" id="ARBA00023163"/>
    </source>
</evidence>